<dbReference type="GO" id="GO:0004383">
    <property type="term" value="F:guanylate cyclase activity"/>
    <property type="evidence" value="ECO:0007669"/>
    <property type="project" value="UniProtKB-EC"/>
</dbReference>
<gene>
    <name evidence="14" type="ORF">KIN20_024713</name>
</gene>
<dbReference type="GO" id="GO:0007168">
    <property type="term" value="P:receptor guanylyl cyclase signaling pathway"/>
    <property type="evidence" value="ECO:0007669"/>
    <property type="project" value="TreeGrafter"/>
</dbReference>
<feature type="domain" description="Guanylate cyclase" evidence="13">
    <location>
        <begin position="589"/>
        <end position="691"/>
    </location>
</feature>
<evidence type="ECO:0000256" key="3">
    <source>
        <dbReference type="ARBA" id="ARBA00012202"/>
    </source>
</evidence>
<dbReference type="Gene3D" id="3.40.50.2300">
    <property type="match status" value="1"/>
</dbReference>
<dbReference type="InterPro" id="IPR001245">
    <property type="entry name" value="Ser-Thr/Tyr_kinase_cat_dom"/>
</dbReference>
<sequence>MNPETLKDVLSDVARRARKNTFCSETYANGVTGSLFCNFVAFSTLSLLQLTRICLSVIERTIASFVVACLGEGTDYKRKFMLAALDAGYLNSEFVYVIVAPNSKGFTLAADGLSRSVWEDTNTPGDGRNHDALLAFKTVMIVSSYPAQYDDNAKNFSEQVLARMKDPPFFCTTACQGTQKSVTLTKLYTNENNLWSASGGVRPLAIPKCGFDGKQCLSTFAATYLVYVIIGAVIIIFCIFMCIAGISYSILNKRAETTRLNQMWMISFISLTNIATKNERVAARKHAVKVRFTKKDAAFFRKMRQIENDNVNRFVGICSDGPLMLSVWRYSTRGSVNDILMKSLINMDGFFIFSLINDIVNGIFFIHHSFIRYHGYLTAKCCLVDDRWQVKISDYGIEKLRIYDERSLCDFLWTAPEILRDSTSGGSQEGDIYSFGIICAQIVTQSSAWDLENRKEKEDELIYMIKKGNHNAPRPNLEDHKVMDISPELLHMIRDCWSEKPSERPPIKVVKTNMRVMNTSKSKNLMDHVFAKLESYALTLESEVAERTKELIEEKKKSDILLNRMLPRQIAEKLKLGRSVEPEMYERATVFFSDVVSFTTIAARGSPLNVIDLLNNLYTLFDGIIDRHDVYKVETIGDAYLCVSGVPIRNGNEHVKEICSMSLELMESLAGFQIPYLPEEKINLRIGIHTGRYFFSFDRSSVKIKQAVLFSISLMNSALRLLSRY</sequence>
<keyword evidence="9" id="KW-0456">Lyase</keyword>
<dbReference type="SUPFAM" id="SSF53822">
    <property type="entry name" value="Periplasmic binding protein-like I"/>
    <property type="match status" value="1"/>
</dbReference>
<dbReference type="Pfam" id="PF00211">
    <property type="entry name" value="Guanylate_cyc"/>
    <property type="match status" value="1"/>
</dbReference>
<dbReference type="InterPro" id="IPR000719">
    <property type="entry name" value="Prot_kinase_dom"/>
</dbReference>
<dbReference type="SUPFAM" id="SSF55073">
    <property type="entry name" value="Nucleotide cyclase"/>
    <property type="match status" value="1"/>
</dbReference>
<dbReference type="GO" id="GO:0035556">
    <property type="term" value="P:intracellular signal transduction"/>
    <property type="evidence" value="ECO:0007669"/>
    <property type="project" value="InterPro"/>
</dbReference>
<dbReference type="Pfam" id="PF07714">
    <property type="entry name" value="PK_Tyr_Ser-Thr"/>
    <property type="match status" value="1"/>
</dbReference>
<dbReference type="EC" id="4.6.1.2" evidence="3"/>
<evidence type="ECO:0000256" key="7">
    <source>
        <dbReference type="ARBA" id="ARBA00023136"/>
    </source>
</evidence>
<dbReference type="GO" id="GO:0005886">
    <property type="term" value="C:plasma membrane"/>
    <property type="evidence" value="ECO:0007669"/>
    <property type="project" value="TreeGrafter"/>
</dbReference>
<accession>A0AAD5NA71</accession>
<feature type="transmembrane region" description="Helical" evidence="11">
    <location>
        <begin position="224"/>
        <end position="251"/>
    </location>
</feature>
<keyword evidence="5" id="KW-0547">Nucleotide-binding</keyword>
<keyword evidence="6 11" id="KW-1133">Transmembrane helix</keyword>
<dbReference type="EMBL" id="JAHQIW010005007">
    <property type="protein sequence ID" value="KAJ1364591.1"/>
    <property type="molecule type" value="Genomic_DNA"/>
</dbReference>
<evidence type="ECO:0000256" key="2">
    <source>
        <dbReference type="ARBA" id="ARBA00004167"/>
    </source>
</evidence>
<organism evidence="14 15">
    <name type="scientific">Parelaphostrongylus tenuis</name>
    <name type="common">Meningeal worm</name>
    <dbReference type="NCBI Taxonomy" id="148309"/>
    <lineage>
        <taxon>Eukaryota</taxon>
        <taxon>Metazoa</taxon>
        <taxon>Ecdysozoa</taxon>
        <taxon>Nematoda</taxon>
        <taxon>Chromadorea</taxon>
        <taxon>Rhabditida</taxon>
        <taxon>Rhabditina</taxon>
        <taxon>Rhabditomorpha</taxon>
        <taxon>Strongyloidea</taxon>
        <taxon>Metastrongylidae</taxon>
        <taxon>Parelaphostrongylus</taxon>
    </lineage>
</organism>
<evidence type="ECO:0000313" key="14">
    <source>
        <dbReference type="EMBL" id="KAJ1364591.1"/>
    </source>
</evidence>
<dbReference type="CDD" id="cd07302">
    <property type="entry name" value="CHD"/>
    <property type="match status" value="1"/>
</dbReference>
<evidence type="ECO:0000256" key="9">
    <source>
        <dbReference type="ARBA" id="ARBA00023239"/>
    </source>
</evidence>
<proteinExistence type="predicted"/>
<dbReference type="InterPro" id="IPR028082">
    <property type="entry name" value="Peripla_BP_I"/>
</dbReference>
<dbReference type="GO" id="GO:0001653">
    <property type="term" value="F:peptide receptor activity"/>
    <property type="evidence" value="ECO:0007669"/>
    <property type="project" value="TreeGrafter"/>
</dbReference>
<protein>
    <recommendedName>
        <fullName evidence="3">guanylate cyclase</fullName>
        <ecNumber evidence="3">4.6.1.2</ecNumber>
    </recommendedName>
</protein>
<dbReference type="PROSITE" id="PS50125">
    <property type="entry name" value="GUANYLATE_CYCLASE_2"/>
    <property type="match status" value="1"/>
</dbReference>
<evidence type="ECO:0000256" key="5">
    <source>
        <dbReference type="ARBA" id="ARBA00022741"/>
    </source>
</evidence>
<evidence type="ECO:0000259" key="12">
    <source>
        <dbReference type="PROSITE" id="PS50011"/>
    </source>
</evidence>
<evidence type="ECO:0000256" key="10">
    <source>
        <dbReference type="ARBA" id="ARBA00023293"/>
    </source>
</evidence>
<dbReference type="PROSITE" id="PS50011">
    <property type="entry name" value="PROTEIN_KINASE_DOM"/>
    <property type="match status" value="1"/>
</dbReference>
<comment type="caution">
    <text evidence="14">The sequence shown here is derived from an EMBL/GenBank/DDBJ whole genome shotgun (WGS) entry which is preliminary data.</text>
</comment>
<keyword evidence="7 11" id="KW-0472">Membrane</keyword>
<keyword evidence="4 11" id="KW-0812">Transmembrane</keyword>
<dbReference type="Gene3D" id="1.10.510.10">
    <property type="entry name" value="Transferase(Phosphotransferase) domain 1"/>
    <property type="match status" value="1"/>
</dbReference>
<evidence type="ECO:0000313" key="15">
    <source>
        <dbReference type="Proteomes" id="UP001196413"/>
    </source>
</evidence>
<evidence type="ECO:0000256" key="8">
    <source>
        <dbReference type="ARBA" id="ARBA00023180"/>
    </source>
</evidence>
<dbReference type="InterPro" id="IPR001054">
    <property type="entry name" value="A/G_cyclase"/>
</dbReference>
<keyword evidence="15" id="KW-1185">Reference proteome</keyword>
<dbReference type="InterPro" id="IPR011009">
    <property type="entry name" value="Kinase-like_dom_sf"/>
</dbReference>
<comment type="catalytic activity">
    <reaction evidence="1">
        <text>GTP = 3',5'-cyclic GMP + diphosphate</text>
        <dbReference type="Rhea" id="RHEA:13665"/>
        <dbReference type="ChEBI" id="CHEBI:33019"/>
        <dbReference type="ChEBI" id="CHEBI:37565"/>
        <dbReference type="ChEBI" id="CHEBI:57746"/>
        <dbReference type="EC" id="4.6.1.2"/>
    </reaction>
</comment>
<feature type="transmembrane region" description="Helical" evidence="11">
    <location>
        <begin position="350"/>
        <end position="370"/>
    </location>
</feature>
<dbReference type="SUPFAM" id="SSF56112">
    <property type="entry name" value="Protein kinase-like (PK-like)"/>
    <property type="match status" value="1"/>
</dbReference>
<dbReference type="InterPro" id="IPR029787">
    <property type="entry name" value="Nucleotide_cyclase"/>
</dbReference>
<feature type="domain" description="Protein kinase" evidence="12">
    <location>
        <begin position="237"/>
        <end position="531"/>
    </location>
</feature>
<evidence type="ECO:0000256" key="1">
    <source>
        <dbReference type="ARBA" id="ARBA00001436"/>
    </source>
</evidence>
<evidence type="ECO:0000256" key="11">
    <source>
        <dbReference type="SAM" id="Phobius"/>
    </source>
</evidence>
<dbReference type="SMART" id="SM00044">
    <property type="entry name" value="CYCc"/>
    <property type="match status" value="1"/>
</dbReference>
<reference evidence="14" key="1">
    <citation type="submission" date="2021-06" db="EMBL/GenBank/DDBJ databases">
        <title>Parelaphostrongylus tenuis whole genome reference sequence.</title>
        <authorList>
            <person name="Garwood T.J."/>
            <person name="Larsen P.A."/>
            <person name="Fountain-Jones N.M."/>
            <person name="Garbe J.R."/>
            <person name="Macchietto M.G."/>
            <person name="Kania S.A."/>
            <person name="Gerhold R.W."/>
            <person name="Richards J.E."/>
            <person name="Wolf T.M."/>
        </authorList>
    </citation>
    <scope>NUCLEOTIDE SEQUENCE</scope>
    <source>
        <strain evidence="14">MNPRO001-30</strain>
        <tissue evidence="14">Meninges</tissue>
    </source>
</reference>
<dbReference type="InterPro" id="IPR050401">
    <property type="entry name" value="Cyclic_nucleotide_synthase"/>
</dbReference>
<evidence type="ECO:0000256" key="6">
    <source>
        <dbReference type="ARBA" id="ARBA00022989"/>
    </source>
</evidence>
<keyword evidence="8" id="KW-0325">Glycoprotein</keyword>
<dbReference type="GO" id="GO:0004672">
    <property type="term" value="F:protein kinase activity"/>
    <property type="evidence" value="ECO:0007669"/>
    <property type="project" value="InterPro"/>
</dbReference>
<dbReference type="AlphaFoldDB" id="A0AAD5NA71"/>
<name>A0AAD5NA71_PARTN</name>
<evidence type="ECO:0000259" key="13">
    <source>
        <dbReference type="PROSITE" id="PS50125"/>
    </source>
</evidence>
<dbReference type="Proteomes" id="UP001196413">
    <property type="component" value="Unassembled WGS sequence"/>
</dbReference>
<keyword evidence="10" id="KW-0141">cGMP biosynthesis</keyword>
<dbReference type="PANTHER" id="PTHR11920">
    <property type="entry name" value="GUANYLYL CYCLASE"/>
    <property type="match status" value="1"/>
</dbReference>
<dbReference type="GO" id="GO:0004016">
    <property type="term" value="F:adenylate cyclase activity"/>
    <property type="evidence" value="ECO:0007669"/>
    <property type="project" value="TreeGrafter"/>
</dbReference>
<dbReference type="PANTHER" id="PTHR11920:SF495">
    <property type="entry name" value="RECEPTOR-TYPE GUANYLATE CYCLASE GCY-7"/>
    <property type="match status" value="1"/>
</dbReference>
<dbReference type="Gene3D" id="3.30.70.1230">
    <property type="entry name" value="Nucleotide cyclase"/>
    <property type="match status" value="1"/>
</dbReference>
<evidence type="ECO:0000256" key="4">
    <source>
        <dbReference type="ARBA" id="ARBA00022692"/>
    </source>
</evidence>
<dbReference type="GO" id="GO:0005524">
    <property type="term" value="F:ATP binding"/>
    <property type="evidence" value="ECO:0007669"/>
    <property type="project" value="InterPro"/>
</dbReference>
<comment type="subcellular location">
    <subcellularLocation>
        <location evidence="2">Membrane</location>
        <topology evidence="2">Single-pass membrane protein</topology>
    </subcellularLocation>
</comment>